<dbReference type="AlphaFoldDB" id="A0A396RLI0"/>
<organism evidence="1 2">
    <name type="scientific">Sphingomonas gilva</name>
    <dbReference type="NCBI Taxonomy" id="2305907"/>
    <lineage>
        <taxon>Bacteria</taxon>
        <taxon>Pseudomonadati</taxon>
        <taxon>Pseudomonadota</taxon>
        <taxon>Alphaproteobacteria</taxon>
        <taxon>Sphingomonadales</taxon>
        <taxon>Sphingomonadaceae</taxon>
        <taxon>Sphingomonas</taxon>
    </lineage>
</organism>
<proteinExistence type="predicted"/>
<reference evidence="1 2" key="1">
    <citation type="submission" date="2018-08" db="EMBL/GenBank/DDBJ databases">
        <title>The multiple taxonomic identification of Sphingomonas gilva.</title>
        <authorList>
            <person name="Zhu D."/>
            <person name="Zheng S."/>
        </authorList>
    </citation>
    <scope>NUCLEOTIDE SEQUENCE [LARGE SCALE GENOMIC DNA]</scope>
    <source>
        <strain evidence="1 2">ZDH117</strain>
    </source>
</reference>
<protein>
    <submittedName>
        <fullName evidence="1">Uncharacterized protein</fullName>
    </submittedName>
</protein>
<name>A0A396RLI0_9SPHN</name>
<accession>A0A396RLI0</accession>
<comment type="caution">
    <text evidence="1">The sequence shown here is derived from an EMBL/GenBank/DDBJ whole genome shotgun (WGS) entry which is preliminary data.</text>
</comment>
<gene>
    <name evidence="1" type="ORF">D1610_11505</name>
</gene>
<sequence length="72" mass="8160">MTAATDTVRRLARHRAEMQRALADNCSLDEARDRIARDRWQAATDSLARRCGTVAAPVRHPNIRLPYKDDDA</sequence>
<dbReference type="EMBL" id="QWLV01000005">
    <property type="protein sequence ID" value="RHW17168.1"/>
    <property type="molecule type" value="Genomic_DNA"/>
</dbReference>
<dbReference type="Proteomes" id="UP000266693">
    <property type="component" value="Unassembled WGS sequence"/>
</dbReference>
<dbReference type="RefSeq" id="WP_118864334.1">
    <property type="nucleotide sequence ID" value="NZ_QWLV01000005.1"/>
</dbReference>
<evidence type="ECO:0000313" key="2">
    <source>
        <dbReference type="Proteomes" id="UP000266693"/>
    </source>
</evidence>
<keyword evidence="2" id="KW-1185">Reference proteome</keyword>
<evidence type="ECO:0000313" key="1">
    <source>
        <dbReference type="EMBL" id="RHW17168.1"/>
    </source>
</evidence>